<name>A0A3M8K8Q8_9CORY</name>
<proteinExistence type="inferred from homology"/>
<dbReference type="Pfam" id="PF00561">
    <property type="entry name" value="Abhydrolase_1"/>
    <property type="match status" value="1"/>
</dbReference>
<dbReference type="InterPro" id="IPR029058">
    <property type="entry name" value="AB_hydrolase_fold"/>
</dbReference>
<gene>
    <name evidence="4" type="ORF">C5L39_04530</name>
</gene>
<evidence type="ECO:0000313" key="5">
    <source>
        <dbReference type="Proteomes" id="UP000266975"/>
    </source>
</evidence>
<dbReference type="Gene3D" id="3.40.50.1820">
    <property type="entry name" value="alpha/beta hydrolase"/>
    <property type="match status" value="1"/>
</dbReference>
<dbReference type="RefSeq" id="WP_123047659.1">
    <property type="nucleotide sequence ID" value="NZ_PTJO01000003.1"/>
</dbReference>
<reference evidence="4 5" key="1">
    <citation type="submission" date="2018-02" db="EMBL/GenBank/DDBJ databases">
        <title>Corynebacterium alimpuense sp. nov., a marine obligate actinomycete isolated from sediments of Valparaiso bay, Chile.</title>
        <authorList>
            <person name="Claverias F."/>
            <person name="Gonzales-Siles L."/>
            <person name="Salva-Serra F."/>
            <person name="Inganaes E."/>
            <person name="Molin K."/>
            <person name="Cumsille A."/>
            <person name="Undabarrena A."/>
            <person name="Couve E."/>
            <person name="Moore E.R.B."/>
            <person name="Gomila M."/>
            <person name="Camara B."/>
        </authorList>
    </citation>
    <scope>NUCLEOTIDE SEQUENCE [LARGE SCALE GENOMIC DNA]</scope>
    <source>
        <strain evidence="4 5">CCUG 69366</strain>
    </source>
</reference>
<evidence type="ECO:0000259" key="3">
    <source>
        <dbReference type="Pfam" id="PF00561"/>
    </source>
</evidence>
<dbReference type="GO" id="GO:0006508">
    <property type="term" value="P:proteolysis"/>
    <property type="evidence" value="ECO:0007669"/>
    <property type="project" value="InterPro"/>
</dbReference>
<comment type="similarity">
    <text evidence="1">Belongs to the peptidase S33 family.</text>
</comment>
<feature type="domain" description="AB hydrolase-1" evidence="3">
    <location>
        <begin position="48"/>
        <end position="167"/>
    </location>
</feature>
<protein>
    <submittedName>
        <fullName evidence="4">Proline iminopeptidase</fullName>
    </submittedName>
</protein>
<keyword evidence="5" id="KW-1185">Reference proteome</keyword>
<dbReference type="PANTHER" id="PTHR43248:SF2">
    <property type="entry name" value="PROLYL AMINOPEPTIDASE"/>
    <property type="match status" value="1"/>
</dbReference>
<dbReference type="SUPFAM" id="SSF53474">
    <property type="entry name" value="alpha/beta-Hydrolases"/>
    <property type="match status" value="1"/>
</dbReference>
<dbReference type="GO" id="GO:0004177">
    <property type="term" value="F:aminopeptidase activity"/>
    <property type="evidence" value="ECO:0007669"/>
    <property type="project" value="UniProtKB-EC"/>
</dbReference>
<dbReference type="InterPro" id="IPR002410">
    <property type="entry name" value="Peptidase_S33"/>
</dbReference>
<evidence type="ECO:0000256" key="2">
    <source>
        <dbReference type="ARBA" id="ARBA00022801"/>
    </source>
</evidence>
<dbReference type="PANTHER" id="PTHR43248">
    <property type="entry name" value="2-SUCCINYL-6-HYDROXY-2,4-CYCLOHEXADIENE-1-CARBOXYLATE SYNTHASE"/>
    <property type="match status" value="1"/>
</dbReference>
<accession>A0A3M8K8Q8</accession>
<dbReference type="InterPro" id="IPR000073">
    <property type="entry name" value="AB_hydrolase_1"/>
</dbReference>
<keyword evidence="2" id="KW-0378">Hydrolase</keyword>
<dbReference type="InterPro" id="IPR051601">
    <property type="entry name" value="Serine_prot/Carboxylest_S33"/>
</dbReference>
<dbReference type="AlphaFoldDB" id="A0A3M8K8Q8"/>
<dbReference type="Proteomes" id="UP000266975">
    <property type="component" value="Unassembled WGS sequence"/>
</dbReference>
<dbReference type="EMBL" id="PTJO01000003">
    <property type="protein sequence ID" value="RNE49613.1"/>
    <property type="molecule type" value="Genomic_DNA"/>
</dbReference>
<comment type="caution">
    <text evidence="4">The sequence shown here is derived from an EMBL/GenBank/DDBJ whole genome shotgun (WGS) entry which is preliminary data.</text>
</comment>
<dbReference type="OrthoDB" id="9796770at2"/>
<evidence type="ECO:0000256" key="1">
    <source>
        <dbReference type="ARBA" id="ARBA00010088"/>
    </source>
</evidence>
<organism evidence="4 5">
    <name type="scientific">Corynebacterium alimapuense</name>
    <dbReference type="NCBI Taxonomy" id="1576874"/>
    <lineage>
        <taxon>Bacteria</taxon>
        <taxon>Bacillati</taxon>
        <taxon>Actinomycetota</taxon>
        <taxon>Actinomycetes</taxon>
        <taxon>Mycobacteriales</taxon>
        <taxon>Corynebacteriaceae</taxon>
        <taxon>Corynebacterium</taxon>
    </lineage>
</organism>
<sequence length="428" mass="48201">MSALHTTTTMNFGLTVREHTLTVDWDRTQPGESLEIFARELSRNDELPALLFLQGGPGHGAPRPTALDGWLNEALKDYRVILFDQRGTGRSTRIDRHADPALLDAAHLSLLRADHIVEDAEELRSALGFDNWDVLGQSFGGFCITTYLSRHPESIRQAFFTGGLPSIDTHARDLYRATYGKLAARHEVFYEEVPFAQQRIREICHHLDNSDERLPTGERLSSRRFRTIGIELGRGQGIRALANVLEAPFHEFRGERRLRGDTLAELGERLSFEAAPLYGVIHESVYGGTAPGPTDWAAHRVREEIEGFEENLDPIHSSRFFLTGEHIFPWQFEEDPALQPFQSVAEQLAQREWPALYDEETMASAPVVAAAAVYTNDIFVPRELSLETASKLSNCHAWETASYQHDGLRVEGAKIFRGLKEIAEQSRS</sequence>
<dbReference type="PRINTS" id="PR00793">
    <property type="entry name" value="PROAMNOPTASE"/>
</dbReference>
<evidence type="ECO:0000313" key="4">
    <source>
        <dbReference type="EMBL" id="RNE49613.1"/>
    </source>
</evidence>